<evidence type="ECO:0000313" key="1">
    <source>
        <dbReference type="EMBL" id="AJA07465.1"/>
    </source>
</evidence>
<dbReference type="OrthoDB" id="8421424at2"/>
<name>A0A0A7PBT9_9SPHN</name>
<protein>
    <submittedName>
        <fullName evidence="1">Uncharacterized protein</fullName>
    </submittedName>
</protein>
<dbReference type="RefSeq" id="WP_039571423.1">
    <property type="nucleotide sequence ID" value="NZ_CP009122.1"/>
</dbReference>
<organism evidence="1 2">
    <name type="scientific">Sphingopyxis fribergensis</name>
    <dbReference type="NCBI Taxonomy" id="1515612"/>
    <lineage>
        <taxon>Bacteria</taxon>
        <taxon>Pseudomonadati</taxon>
        <taxon>Pseudomonadota</taxon>
        <taxon>Alphaproteobacteria</taxon>
        <taxon>Sphingomonadales</taxon>
        <taxon>Sphingomonadaceae</taxon>
        <taxon>Sphingopyxis</taxon>
    </lineage>
</organism>
<accession>A0A0A7PBT9</accession>
<dbReference type="Proteomes" id="UP000030907">
    <property type="component" value="Chromosome"/>
</dbReference>
<sequence length="98" mass="10678">MTPIERAANAVLYDLGKQMRESGETDFIEVAKVDAASLVRTMLQVIREPFQSFDDPVAIAGGEVLGAGKDRPLHWSNYAEAKLVWQAMIDAALSEGAQ</sequence>
<dbReference type="AlphaFoldDB" id="A0A0A7PBT9"/>
<reference evidence="1 2" key="1">
    <citation type="journal article" date="2015" name="Int. J. Syst. Evol. Microbiol.">
        <title>Description of Sphingopyxis fribergensis sp. nov. - a soil bacterium with the ability to degrade styrene and phenylacetic acid.</title>
        <authorList>
            <person name="Oelschlagel M."/>
            <person name="Ruckert C."/>
            <person name="Kalinowski J."/>
            <person name="Schmidt G."/>
            <person name="Schlomann M."/>
            <person name="Tischler D."/>
        </authorList>
    </citation>
    <scope>NUCLEOTIDE SEQUENCE [LARGE SCALE GENOMIC DNA]</scope>
    <source>
        <strain evidence="1 2">Kp5.2</strain>
    </source>
</reference>
<dbReference type="HOGENOM" id="CLU_2332196_0_0_5"/>
<dbReference type="STRING" id="1515612.SKP52_02670"/>
<proteinExistence type="predicted"/>
<evidence type="ECO:0000313" key="2">
    <source>
        <dbReference type="Proteomes" id="UP000030907"/>
    </source>
</evidence>
<dbReference type="EMBL" id="CP009122">
    <property type="protein sequence ID" value="AJA07465.1"/>
    <property type="molecule type" value="Genomic_DNA"/>
</dbReference>
<dbReference type="KEGG" id="sphk:SKP52_02670"/>
<gene>
    <name evidence="1" type="ORF">SKP52_02670</name>
</gene>
<keyword evidence="2" id="KW-1185">Reference proteome</keyword>